<organism evidence="1 2">
    <name type="scientific">Catharanthus roseus</name>
    <name type="common">Madagascar periwinkle</name>
    <name type="synonym">Vinca rosea</name>
    <dbReference type="NCBI Taxonomy" id="4058"/>
    <lineage>
        <taxon>Eukaryota</taxon>
        <taxon>Viridiplantae</taxon>
        <taxon>Streptophyta</taxon>
        <taxon>Embryophyta</taxon>
        <taxon>Tracheophyta</taxon>
        <taxon>Spermatophyta</taxon>
        <taxon>Magnoliopsida</taxon>
        <taxon>eudicotyledons</taxon>
        <taxon>Gunneridae</taxon>
        <taxon>Pentapetalae</taxon>
        <taxon>asterids</taxon>
        <taxon>lamiids</taxon>
        <taxon>Gentianales</taxon>
        <taxon>Apocynaceae</taxon>
        <taxon>Rauvolfioideae</taxon>
        <taxon>Vinceae</taxon>
        <taxon>Catharanthinae</taxon>
        <taxon>Catharanthus</taxon>
    </lineage>
</organism>
<evidence type="ECO:0000313" key="1">
    <source>
        <dbReference type="EMBL" id="KAI5668070.1"/>
    </source>
</evidence>
<sequence>MKKKQLLWIKEKNLEKNGGKILKEKQKGSSVIVRTFTAEELKKATNNYHKSTIIGQGGNGIVYSGRLKEKKEVAIKKSRTVDHDQIDQFINENVVELLGCCLEDEVPLLVYEFISNGTLYQHLHKKNDANYVLKWDVRLRIAAETANALSYLHSAASPPIIHRDVKTAYILLDENWTAKVADFGASRLVPLNESQISTMVLGTFGYLDPEYFQTGQLTGKSDVYSFGVVLVELLTGKLPVSYDRPENERSLANLFLSSLKQNNLVEILDPNISFSEVQIEVAMLAKRCLNVKGEDRPTMEEVSTELKGLLKANHCPIPDANWNSEEIQSVEDALISVDSLMATTSTFSVEKQNIILPLLGDGR</sequence>
<comment type="caution">
    <text evidence="1">The sequence shown here is derived from an EMBL/GenBank/DDBJ whole genome shotgun (WGS) entry which is preliminary data.</text>
</comment>
<name>A0ACC0B608_CATRO</name>
<keyword evidence="2" id="KW-1185">Reference proteome</keyword>
<reference evidence="2" key="1">
    <citation type="journal article" date="2023" name="Nat. Plants">
        <title>Single-cell RNA sequencing provides a high-resolution roadmap for understanding the multicellular compartmentation of specialized metabolism.</title>
        <authorList>
            <person name="Sun S."/>
            <person name="Shen X."/>
            <person name="Li Y."/>
            <person name="Li Y."/>
            <person name="Wang S."/>
            <person name="Li R."/>
            <person name="Zhang H."/>
            <person name="Shen G."/>
            <person name="Guo B."/>
            <person name="Wei J."/>
            <person name="Xu J."/>
            <person name="St-Pierre B."/>
            <person name="Chen S."/>
            <person name="Sun C."/>
        </authorList>
    </citation>
    <scope>NUCLEOTIDE SEQUENCE [LARGE SCALE GENOMIC DNA]</scope>
</reference>
<dbReference type="EMBL" id="CM044704">
    <property type="protein sequence ID" value="KAI5668070.1"/>
    <property type="molecule type" value="Genomic_DNA"/>
</dbReference>
<accession>A0ACC0B608</accession>
<gene>
    <name evidence="1" type="ORF">M9H77_17923</name>
</gene>
<proteinExistence type="predicted"/>
<dbReference type="Proteomes" id="UP001060085">
    <property type="component" value="Linkage Group LG04"/>
</dbReference>
<evidence type="ECO:0000313" key="2">
    <source>
        <dbReference type="Proteomes" id="UP001060085"/>
    </source>
</evidence>
<protein>
    <submittedName>
        <fullName evidence="1">Uncharacterized protein</fullName>
    </submittedName>
</protein>